<evidence type="ECO:0000256" key="1">
    <source>
        <dbReference type="SAM" id="Phobius"/>
    </source>
</evidence>
<reference evidence="3" key="1">
    <citation type="submission" date="2011-07" db="EMBL/GenBank/DDBJ databases">
        <title>The complete genome of Cyclobacterium marinum DSM 745.</title>
        <authorList>
            <person name="Lucas S."/>
            <person name="Han J."/>
            <person name="Lapidus A."/>
            <person name="Bruce D."/>
            <person name="Goodwin L."/>
            <person name="Pitluck S."/>
            <person name="Peters L."/>
            <person name="Kyrpides N."/>
            <person name="Mavromatis K."/>
            <person name="Ivanova N."/>
            <person name="Ovchinnikova G."/>
            <person name="Chertkov O."/>
            <person name="Detter J.C."/>
            <person name="Tapia R."/>
            <person name="Han C."/>
            <person name="Land M."/>
            <person name="Hauser L."/>
            <person name="Markowitz V."/>
            <person name="Cheng J.-F."/>
            <person name="Hugenholtz P."/>
            <person name="Woyke T."/>
            <person name="Wu D."/>
            <person name="Tindall B."/>
            <person name="Schuetze A."/>
            <person name="Brambilla E."/>
            <person name="Klenk H.-P."/>
            <person name="Eisen J.A."/>
        </authorList>
    </citation>
    <scope>NUCLEOTIDE SEQUENCE [LARGE SCALE GENOMIC DNA]</scope>
    <source>
        <strain evidence="3">ATCC 25205 / DSM 745 / LMG 13164 / NCIMB 1802</strain>
    </source>
</reference>
<keyword evidence="3" id="KW-1185">Reference proteome</keyword>
<organism evidence="2 3">
    <name type="scientific">Cyclobacterium marinum (strain ATCC 25205 / DSM 745 / LMG 13164 / NCIMB 1802)</name>
    <name type="common">Flectobacillus marinus</name>
    <dbReference type="NCBI Taxonomy" id="880070"/>
    <lineage>
        <taxon>Bacteria</taxon>
        <taxon>Pseudomonadati</taxon>
        <taxon>Bacteroidota</taxon>
        <taxon>Cytophagia</taxon>
        <taxon>Cytophagales</taxon>
        <taxon>Cyclobacteriaceae</taxon>
        <taxon>Cyclobacterium</taxon>
    </lineage>
</organism>
<proteinExistence type="predicted"/>
<keyword evidence="1" id="KW-1133">Transmembrane helix</keyword>
<dbReference type="KEGG" id="cmr:Cycma_2824"/>
<evidence type="ECO:0008006" key="4">
    <source>
        <dbReference type="Google" id="ProtNLM"/>
    </source>
</evidence>
<dbReference type="STRING" id="880070.Cycma_2824"/>
<feature type="transmembrane region" description="Helical" evidence="1">
    <location>
        <begin position="6"/>
        <end position="26"/>
    </location>
</feature>
<dbReference type="EMBL" id="CP002955">
    <property type="protein sequence ID" value="AEL26562.1"/>
    <property type="molecule type" value="Genomic_DNA"/>
</dbReference>
<gene>
    <name evidence="2" type="ordered locus">Cycma_2824</name>
</gene>
<keyword evidence="1" id="KW-0472">Membrane</keyword>
<evidence type="ECO:0000313" key="3">
    <source>
        <dbReference type="Proteomes" id="UP000001635"/>
    </source>
</evidence>
<dbReference type="Proteomes" id="UP000001635">
    <property type="component" value="Chromosome"/>
</dbReference>
<protein>
    <recommendedName>
        <fullName evidence="4">PepSY domain-containing protein</fullName>
    </recommendedName>
</protein>
<dbReference type="OrthoDB" id="840370at2"/>
<dbReference type="RefSeq" id="WP_014020853.1">
    <property type="nucleotide sequence ID" value="NC_015914.1"/>
</dbReference>
<evidence type="ECO:0000313" key="2">
    <source>
        <dbReference type="EMBL" id="AEL26562.1"/>
    </source>
</evidence>
<sequence>MRREIIVGLGVGTLFISFVFTLLYNLQWTSHEIFRVNKGNHPIESSVYNTTSSWYTDSTRIAATDLPLNIQRVIQTDSLINDLEIRTVTKFSHNNDDFYDVCFKDADYFNIMVLYDKNGIIVSQ</sequence>
<dbReference type="HOGENOM" id="CLU_2000132_0_0_10"/>
<accession>G0J1C3</accession>
<keyword evidence="1" id="KW-0812">Transmembrane</keyword>
<name>G0J1C3_CYCMS</name>
<dbReference type="AlphaFoldDB" id="G0J1C3"/>